<proteinExistence type="inferred from homology"/>
<dbReference type="Proteomes" id="UP001321450">
    <property type="component" value="Chromosome"/>
</dbReference>
<dbReference type="PANTHER" id="PTHR43179:SF12">
    <property type="entry name" value="GALACTOFURANOSYLTRANSFERASE GLFT2"/>
    <property type="match status" value="1"/>
</dbReference>
<sequence>MSTGKRLSIVFLNYNRLHETKQTVEHLLALCQGRDDVEIIAVDNGSTDGTAEYLHAQDCIRTLLLSANRGIAGYNEGFRLARGDYLLVLDDDSCPRDAATLDRIIQTMDDNPDLGVLACHIETPAGAPQNSWHLPDSTTPAPSPFFIGCGFAIRRQLFEAIGWYPTSFFLYQNEIEVSFQVRQRGYRIEYRPDCRVIHRGTPCQRPGWRRVYFPTRNTLWLIMRYYPGPQAGYLLVSRLLIGLGRALQFGELGAYFKAVRDAFAQPVIRSSLPPDVRRQSRAFWRQNSILHHLLGKA</sequence>
<dbReference type="SUPFAM" id="SSF53448">
    <property type="entry name" value="Nucleotide-diphospho-sugar transferases"/>
    <property type="match status" value="1"/>
</dbReference>
<reference evidence="6" key="1">
    <citation type="journal article" date="2024" name="Int. J. Syst. Evol. Microbiol.">
        <title>Methylomarinovum tepidoasis sp. nov., a moderately thermophilic methanotroph of the family Methylothermaceae isolated from a deep-sea hydrothermal field.</title>
        <authorList>
            <person name="Hirayama H."/>
            <person name="Takaki Y."/>
            <person name="Abe M."/>
            <person name="Miyazaki M."/>
            <person name="Uematsu K."/>
            <person name="Matsui Y."/>
            <person name="Takai K."/>
        </authorList>
    </citation>
    <scope>NUCLEOTIDE SEQUENCE [LARGE SCALE GENOMIC DNA]</scope>
    <source>
        <strain evidence="6">IN45</strain>
    </source>
</reference>
<evidence type="ECO:0000313" key="5">
    <source>
        <dbReference type="EMBL" id="BCX87970.1"/>
    </source>
</evidence>
<evidence type="ECO:0000256" key="2">
    <source>
        <dbReference type="ARBA" id="ARBA00022676"/>
    </source>
</evidence>
<evidence type="ECO:0000313" key="6">
    <source>
        <dbReference type="Proteomes" id="UP001321450"/>
    </source>
</evidence>
<dbReference type="Pfam" id="PF00535">
    <property type="entry name" value="Glycos_transf_2"/>
    <property type="match status" value="1"/>
</dbReference>
<dbReference type="RefSeq" id="WP_286292994.1">
    <property type="nucleotide sequence ID" value="NZ_AP024718.1"/>
</dbReference>
<comment type="similarity">
    <text evidence="1">Belongs to the glycosyltransferase 2 family.</text>
</comment>
<gene>
    <name evidence="5" type="ORF">MIN45_P0337</name>
</gene>
<dbReference type="Gene3D" id="3.90.550.10">
    <property type="entry name" value="Spore Coat Polysaccharide Biosynthesis Protein SpsA, Chain A"/>
    <property type="match status" value="1"/>
</dbReference>
<protein>
    <recommendedName>
        <fullName evidence="4">Glycosyltransferase 2-like domain-containing protein</fullName>
    </recommendedName>
</protein>
<dbReference type="InterPro" id="IPR029044">
    <property type="entry name" value="Nucleotide-diphossugar_trans"/>
</dbReference>
<feature type="domain" description="Glycosyltransferase 2-like" evidence="4">
    <location>
        <begin position="8"/>
        <end position="161"/>
    </location>
</feature>
<evidence type="ECO:0000256" key="3">
    <source>
        <dbReference type="ARBA" id="ARBA00022679"/>
    </source>
</evidence>
<dbReference type="GO" id="GO:0016757">
    <property type="term" value="F:glycosyltransferase activity"/>
    <property type="evidence" value="ECO:0007669"/>
    <property type="project" value="UniProtKB-KW"/>
</dbReference>
<name>A0AAU9CTM8_9GAMM</name>
<dbReference type="EMBL" id="AP024718">
    <property type="protein sequence ID" value="BCX87970.1"/>
    <property type="molecule type" value="Genomic_DNA"/>
</dbReference>
<evidence type="ECO:0000256" key="1">
    <source>
        <dbReference type="ARBA" id="ARBA00006739"/>
    </source>
</evidence>
<keyword evidence="6" id="KW-1185">Reference proteome</keyword>
<dbReference type="KEGG" id="meiy:MIN45_P0337"/>
<keyword evidence="2" id="KW-0328">Glycosyltransferase</keyword>
<dbReference type="InterPro" id="IPR001173">
    <property type="entry name" value="Glyco_trans_2-like"/>
</dbReference>
<dbReference type="PANTHER" id="PTHR43179">
    <property type="entry name" value="RHAMNOSYLTRANSFERASE WBBL"/>
    <property type="match status" value="1"/>
</dbReference>
<accession>A0AAU9CTM8</accession>
<keyword evidence="3" id="KW-0808">Transferase</keyword>
<dbReference type="AlphaFoldDB" id="A0AAU9CTM8"/>
<evidence type="ECO:0000259" key="4">
    <source>
        <dbReference type="Pfam" id="PF00535"/>
    </source>
</evidence>
<organism evidence="5 6">
    <name type="scientific">Methylomarinovum tepidoasis</name>
    <dbReference type="NCBI Taxonomy" id="2840183"/>
    <lineage>
        <taxon>Bacteria</taxon>
        <taxon>Pseudomonadati</taxon>
        <taxon>Pseudomonadota</taxon>
        <taxon>Gammaproteobacteria</taxon>
        <taxon>Methylococcales</taxon>
        <taxon>Methylothermaceae</taxon>
        <taxon>Methylomarinovum</taxon>
    </lineage>
</organism>